<dbReference type="AlphaFoldDB" id="A0AAD8AGR2"/>
<gene>
    <name evidence="1" type="ORF">L9F63_026583</name>
</gene>
<dbReference type="EMBL" id="JASPKZ010000920">
    <property type="protein sequence ID" value="KAJ9598884.1"/>
    <property type="molecule type" value="Genomic_DNA"/>
</dbReference>
<keyword evidence="2" id="KW-1185">Reference proteome</keyword>
<reference evidence="1" key="1">
    <citation type="journal article" date="2023" name="IScience">
        <title>Live-bearing cockroach genome reveals convergent evolutionary mechanisms linked to viviparity in insects and beyond.</title>
        <authorList>
            <person name="Fouks B."/>
            <person name="Harrison M.C."/>
            <person name="Mikhailova A.A."/>
            <person name="Marchal E."/>
            <person name="English S."/>
            <person name="Carruthers M."/>
            <person name="Jennings E.C."/>
            <person name="Chiamaka E.L."/>
            <person name="Frigard R.A."/>
            <person name="Pippel M."/>
            <person name="Attardo G.M."/>
            <person name="Benoit J.B."/>
            <person name="Bornberg-Bauer E."/>
            <person name="Tobe S.S."/>
        </authorList>
    </citation>
    <scope>NUCLEOTIDE SEQUENCE</scope>
    <source>
        <strain evidence="1">Stay&amp;Tobe</strain>
    </source>
</reference>
<evidence type="ECO:0000313" key="2">
    <source>
        <dbReference type="Proteomes" id="UP001233999"/>
    </source>
</evidence>
<reference evidence="1" key="2">
    <citation type="submission" date="2023-05" db="EMBL/GenBank/DDBJ databases">
        <authorList>
            <person name="Fouks B."/>
        </authorList>
    </citation>
    <scope>NUCLEOTIDE SEQUENCE</scope>
    <source>
        <strain evidence="1">Stay&amp;Tobe</strain>
        <tissue evidence="1">Testes</tissue>
    </source>
</reference>
<protein>
    <submittedName>
        <fullName evidence="1">Uncharacterized protein</fullName>
    </submittedName>
</protein>
<comment type="caution">
    <text evidence="1">The sequence shown here is derived from an EMBL/GenBank/DDBJ whole genome shotgun (WGS) entry which is preliminary data.</text>
</comment>
<organism evidence="1 2">
    <name type="scientific">Diploptera punctata</name>
    <name type="common">Pacific beetle cockroach</name>
    <dbReference type="NCBI Taxonomy" id="6984"/>
    <lineage>
        <taxon>Eukaryota</taxon>
        <taxon>Metazoa</taxon>
        <taxon>Ecdysozoa</taxon>
        <taxon>Arthropoda</taxon>
        <taxon>Hexapoda</taxon>
        <taxon>Insecta</taxon>
        <taxon>Pterygota</taxon>
        <taxon>Neoptera</taxon>
        <taxon>Polyneoptera</taxon>
        <taxon>Dictyoptera</taxon>
        <taxon>Blattodea</taxon>
        <taxon>Blaberoidea</taxon>
        <taxon>Blaberidae</taxon>
        <taxon>Diplopterinae</taxon>
        <taxon>Diploptera</taxon>
    </lineage>
</organism>
<dbReference type="Proteomes" id="UP001233999">
    <property type="component" value="Unassembled WGS sequence"/>
</dbReference>
<name>A0AAD8AGR2_DIPPU</name>
<feature type="non-terminal residue" evidence="1">
    <location>
        <position position="1"/>
    </location>
</feature>
<proteinExistence type="predicted"/>
<sequence>CATPFCFEINSLTITSIMFSVYTEKRNLIESTKEFNWKNRRIGVILRVADVFVYAIAHDKLLAAATRKIRTSPIGHSVCTAGMINSENYPNFNNLEEKRVMKYE</sequence>
<feature type="non-terminal residue" evidence="1">
    <location>
        <position position="104"/>
    </location>
</feature>
<accession>A0AAD8AGR2</accession>
<evidence type="ECO:0000313" key="1">
    <source>
        <dbReference type="EMBL" id="KAJ9598884.1"/>
    </source>
</evidence>